<dbReference type="InterPro" id="IPR027417">
    <property type="entry name" value="P-loop_NTPase"/>
</dbReference>
<proteinExistence type="inferred from homology"/>
<keyword evidence="3" id="KW-0547">Nucleotide-binding</keyword>
<dbReference type="GO" id="GO:0016887">
    <property type="term" value="F:ATP hydrolysis activity"/>
    <property type="evidence" value="ECO:0007669"/>
    <property type="project" value="InterPro"/>
</dbReference>
<dbReference type="GO" id="GO:0005524">
    <property type="term" value="F:ATP binding"/>
    <property type="evidence" value="ECO:0007669"/>
    <property type="project" value="UniProtKB-KW"/>
</dbReference>
<evidence type="ECO:0000313" key="6">
    <source>
        <dbReference type="EMBL" id="HGE77925.1"/>
    </source>
</evidence>
<organism evidence="6">
    <name type="scientific">candidate division WOR-3 bacterium</name>
    <dbReference type="NCBI Taxonomy" id="2052148"/>
    <lineage>
        <taxon>Bacteria</taxon>
        <taxon>Bacteria division WOR-3</taxon>
    </lineage>
</organism>
<evidence type="ECO:0000256" key="1">
    <source>
        <dbReference type="ARBA" id="ARBA00005417"/>
    </source>
</evidence>
<keyword evidence="4 6" id="KW-0067">ATP-binding</keyword>
<dbReference type="Gene3D" id="3.40.50.300">
    <property type="entry name" value="P-loop containing nucleotide triphosphate hydrolases"/>
    <property type="match status" value="1"/>
</dbReference>
<sequence>MIEIKNLSKFFGKTKAVDDITFNIGKGEIVAFLGPNGAGKTTTMRMITGFLPPTKGKCLINGLDVTEEPIRVKEMIGYLPEDNPLYPDMKVYEYLEFIGEIRRIKELKKRVSEVAEICGLKDVLNREIGVLSRGYRQRVGVAQAIIHNPDILILDEPTEGLDPNQVVELRNLIKELGKEKTVMLSTHILSEAEATCERVLIINKGKLVADGNKNEIRMMAKGGESISLEIYAKGNPINELNKIDGIKEVKETKIGENHYHYEVLSDRDVRELIFDTAVNKGWKIVELHRKSTSLEDIFRELTKEQE</sequence>
<name>A0A7V3RGU2_UNCW3</name>
<dbReference type="PANTHER" id="PTHR43335:SF4">
    <property type="entry name" value="ABC TRANSPORTER, ATP-BINDING PROTEIN"/>
    <property type="match status" value="1"/>
</dbReference>
<evidence type="ECO:0000256" key="3">
    <source>
        <dbReference type="ARBA" id="ARBA00022741"/>
    </source>
</evidence>
<dbReference type="Pfam" id="PF13732">
    <property type="entry name" value="DrrA1-3_C"/>
    <property type="match status" value="1"/>
</dbReference>
<dbReference type="PANTHER" id="PTHR43335">
    <property type="entry name" value="ABC TRANSPORTER, ATP-BINDING PROTEIN"/>
    <property type="match status" value="1"/>
</dbReference>
<comment type="caution">
    <text evidence="6">The sequence shown here is derived from an EMBL/GenBank/DDBJ whole genome shotgun (WGS) entry which is preliminary data.</text>
</comment>
<dbReference type="InterPro" id="IPR003593">
    <property type="entry name" value="AAA+_ATPase"/>
</dbReference>
<keyword evidence="2" id="KW-0813">Transport</keyword>
<evidence type="ECO:0000256" key="2">
    <source>
        <dbReference type="ARBA" id="ARBA00022448"/>
    </source>
</evidence>
<feature type="domain" description="ABC transporter" evidence="5">
    <location>
        <begin position="2"/>
        <end position="229"/>
    </location>
</feature>
<protein>
    <submittedName>
        <fullName evidence="6">ATP-binding cassette domain-containing protein</fullName>
    </submittedName>
</protein>
<evidence type="ECO:0000256" key="4">
    <source>
        <dbReference type="ARBA" id="ARBA00022840"/>
    </source>
</evidence>
<dbReference type="InterPro" id="IPR003439">
    <property type="entry name" value="ABC_transporter-like_ATP-bd"/>
</dbReference>
<dbReference type="InterPro" id="IPR025302">
    <property type="entry name" value="DrrA1/2-like_C"/>
</dbReference>
<evidence type="ECO:0000259" key="5">
    <source>
        <dbReference type="PROSITE" id="PS50893"/>
    </source>
</evidence>
<dbReference type="SUPFAM" id="SSF52540">
    <property type="entry name" value="P-loop containing nucleoside triphosphate hydrolases"/>
    <property type="match status" value="1"/>
</dbReference>
<gene>
    <name evidence="6" type="ORF">ENX68_02850</name>
</gene>
<dbReference type="Pfam" id="PF00005">
    <property type="entry name" value="ABC_tran"/>
    <property type="match status" value="1"/>
</dbReference>
<dbReference type="AlphaFoldDB" id="A0A7V3RGU2"/>
<comment type="similarity">
    <text evidence="1">Belongs to the ABC transporter superfamily.</text>
</comment>
<dbReference type="EMBL" id="DTOZ01000074">
    <property type="protein sequence ID" value="HGE77925.1"/>
    <property type="molecule type" value="Genomic_DNA"/>
</dbReference>
<dbReference type="CDD" id="cd03230">
    <property type="entry name" value="ABC_DR_subfamily_A"/>
    <property type="match status" value="1"/>
</dbReference>
<dbReference type="PROSITE" id="PS50893">
    <property type="entry name" value="ABC_TRANSPORTER_2"/>
    <property type="match status" value="1"/>
</dbReference>
<accession>A0A7V3RGU2</accession>
<dbReference type="SMART" id="SM00382">
    <property type="entry name" value="AAA"/>
    <property type="match status" value="1"/>
</dbReference>
<reference evidence="6" key="1">
    <citation type="journal article" date="2020" name="mSystems">
        <title>Genome- and Community-Level Interaction Insights into Carbon Utilization and Element Cycling Functions of Hydrothermarchaeota in Hydrothermal Sediment.</title>
        <authorList>
            <person name="Zhou Z."/>
            <person name="Liu Y."/>
            <person name="Xu W."/>
            <person name="Pan J."/>
            <person name="Luo Z.H."/>
            <person name="Li M."/>
        </authorList>
    </citation>
    <scope>NUCLEOTIDE SEQUENCE [LARGE SCALE GENOMIC DNA]</scope>
    <source>
        <strain evidence="6">SpSt-961</strain>
    </source>
</reference>